<proteinExistence type="predicted"/>
<dbReference type="InterPro" id="IPR032466">
    <property type="entry name" value="Metal_Hydrolase"/>
</dbReference>
<organism evidence="1">
    <name type="scientific">Tanacetum cinerariifolium</name>
    <name type="common">Dalmatian daisy</name>
    <name type="synonym">Chrysanthemum cinerariifolium</name>
    <dbReference type="NCBI Taxonomy" id="118510"/>
    <lineage>
        <taxon>Eukaryota</taxon>
        <taxon>Viridiplantae</taxon>
        <taxon>Streptophyta</taxon>
        <taxon>Embryophyta</taxon>
        <taxon>Tracheophyta</taxon>
        <taxon>Spermatophyta</taxon>
        <taxon>Magnoliopsida</taxon>
        <taxon>eudicotyledons</taxon>
        <taxon>Gunneridae</taxon>
        <taxon>Pentapetalae</taxon>
        <taxon>asterids</taxon>
        <taxon>campanulids</taxon>
        <taxon>Asterales</taxon>
        <taxon>Asteraceae</taxon>
        <taxon>Asteroideae</taxon>
        <taxon>Anthemideae</taxon>
        <taxon>Anthemidinae</taxon>
        <taxon>Tanacetum</taxon>
    </lineage>
</organism>
<sequence>MAEMAVCASAGAKAVGTGKHWIADSGVMARVLAYARDLDIAVISHAEDGGLTAGA</sequence>
<evidence type="ECO:0000313" key="1">
    <source>
        <dbReference type="EMBL" id="GFD61267.1"/>
    </source>
</evidence>
<name>A0A699XNL2_TANCI</name>
<dbReference type="AlphaFoldDB" id="A0A699XNL2"/>
<reference evidence="1" key="1">
    <citation type="journal article" date="2019" name="Sci. Rep.">
        <title>Draft genome of Tanacetum cinerariifolium, the natural source of mosquito coil.</title>
        <authorList>
            <person name="Yamashiro T."/>
            <person name="Shiraishi A."/>
            <person name="Satake H."/>
            <person name="Nakayama K."/>
        </authorList>
    </citation>
    <scope>NUCLEOTIDE SEQUENCE</scope>
</reference>
<comment type="caution">
    <text evidence="1">The sequence shown here is derived from an EMBL/GenBank/DDBJ whole genome shotgun (WGS) entry which is preliminary data.</text>
</comment>
<evidence type="ECO:0008006" key="2">
    <source>
        <dbReference type="Google" id="ProtNLM"/>
    </source>
</evidence>
<protein>
    <recommendedName>
        <fullName evidence="2">Dihydroorotase</fullName>
    </recommendedName>
</protein>
<dbReference type="EMBL" id="BKCJ011889003">
    <property type="protein sequence ID" value="GFD61267.1"/>
    <property type="molecule type" value="Genomic_DNA"/>
</dbReference>
<gene>
    <name evidence="1" type="ORF">Tci_933236</name>
</gene>
<accession>A0A699XNL2</accession>
<feature type="non-terminal residue" evidence="1">
    <location>
        <position position="55"/>
    </location>
</feature>
<dbReference type="SUPFAM" id="SSF51556">
    <property type="entry name" value="Metallo-dependent hydrolases"/>
    <property type="match status" value="1"/>
</dbReference>